<dbReference type="Pfam" id="PF21842">
    <property type="entry name" value="DUF6901"/>
    <property type="match status" value="1"/>
</dbReference>
<protein>
    <submittedName>
        <fullName evidence="1">Uncharacterized protein</fullName>
    </submittedName>
</protein>
<name>A0A917C4U9_9PROT</name>
<dbReference type="Proteomes" id="UP000632498">
    <property type="component" value="Unassembled WGS sequence"/>
</dbReference>
<evidence type="ECO:0000313" key="2">
    <source>
        <dbReference type="Proteomes" id="UP000632498"/>
    </source>
</evidence>
<proteinExistence type="predicted"/>
<dbReference type="InterPro" id="IPR054196">
    <property type="entry name" value="DUF6901"/>
</dbReference>
<reference evidence="1" key="1">
    <citation type="journal article" date="2014" name="Int. J. Syst. Evol. Microbiol.">
        <title>Complete genome sequence of Corynebacterium casei LMG S-19264T (=DSM 44701T), isolated from a smear-ripened cheese.</title>
        <authorList>
            <consortium name="US DOE Joint Genome Institute (JGI-PGF)"/>
            <person name="Walter F."/>
            <person name="Albersmeier A."/>
            <person name="Kalinowski J."/>
            <person name="Ruckert C."/>
        </authorList>
    </citation>
    <scope>NUCLEOTIDE SEQUENCE</scope>
    <source>
        <strain evidence="1">CGMCC 1.15254</strain>
    </source>
</reference>
<sequence length="228" mass="25906">MSQTITYKFYAANQQIIQMDLRFNDKTYQIELSDDNPKPDWAKLSHHKCSNCPLGEDVEWCPTALALSEFLPHFKTKFSYEKAVIEVDTPMRSIITKSNFQNGIASLFGLACATSGCEHTKFLRPLARFHLPFANEQETVFRTLSANLLMQYVNNIQKGRNDPINFDSLNESYAKLSVVNSHLTKRLNDGVERDAVLNAVIILDVFALITPENTDGTFEDLEDVFVTE</sequence>
<keyword evidence="2" id="KW-1185">Reference proteome</keyword>
<evidence type="ECO:0000313" key="1">
    <source>
        <dbReference type="EMBL" id="GGF70049.1"/>
    </source>
</evidence>
<organism evidence="1 2">
    <name type="scientific">Terasakiella brassicae</name>
    <dbReference type="NCBI Taxonomy" id="1634917"/>
    <lineage>
        <taxon>Bacteria</taxon>
        <taxon>Pseudomonadati</taxon>
        <taxon>Pseudomonadota</taxon>
        <taxon>Alphaproteobacteria</taxon>
        <taxon>Rhodospirillales</taxon>
        <taxon>Terasakiellaceae</taxon>
        <taxon>Terasakiella</taxon>
    </lineage>
</organism>
<dbReference type="AlphaFoldDB" id="A0A917C4U9"/>
<reference evidence="1" key="2">
    <citation type="submission" date="2020-09" db="EMBL/GenBank/DDBJ databases">
        <authorList>
            <person name="Sun Q."/>
            <person name="Zhou Y."/>
        </authorList>
    </citation>
    <scope>NUCLEOTIDE SEQUENCE</scope>
    <source>
        <strain evidence="1">CGMCC 1.15254</strain>
    </source>
</reference>
<dbReference type="RefSeq" id="WP_188665792.1">
    <property type="nucleotide sequence ID" value="NZ_BMHV01000019.1"/>
</dbReference>
<comment type="caution">
    <text evidence="1">The sequence shown here is derived from an EMBL/GenBank/DDBJ whole genome shotgun (WGS) entry which is preliminary data.</text>
</comment>
<accession>A0A917C4U9</accession>
<gene>
    <name evidence="1" type="ORF">GCM10011332_25080</name>
</gene>
<dbReference type="EMBL" id="BMHV01000019">
    <property type="protein sequence ID" value="GGF70049.1"/>
    <property type="molecule type" value="Genomic_DNA"/>
</dbReference>